<evidence type="ECO:0000313" key="2">
    <source>
        <dbReference type="Proteomes" id="UP000821845"/>
    </source>
</evidence>
<comment type="caution">
    <text evidence="1">The sequence shown here is derived from an EMBL/GenBank/DDBJ whole genome shotgun (WGS) entry which is preliminary data.</text>
</comment>
<dbReference type="EMBL" id="CM023481">
    <property type="protein sequence ID" value="KAH6944440.1"/>
    <property type="molecule type" value="Genomic_DNA"/>
</dbReference>
<proteinExistence type="predicted"/>
<protein>
    <submittedName>
        <fullName evidence="1">Uncharacterized protein</fullName>
    </submittedName>
</protein>
<sequence>MADHSELVTEMSVVEKMSTQERLKHAKKRRQQQLKKWSQHERELQKAKKGKASSPAAAPLPTEYKVHFVPSVMLLEAAARNDVDEGRYPLFSRFTICRDLAGGYWRRPTLSEGSRVPCTASLEPRNTWCDEHRLTRVMARVLVDSLRGALD</sequence>
<dbReference type="Proteomes" id="UP000821845">
    <property type="component" value="Chromosome 1"/>
</dbReference>
<name>A0ACB7TBX8_HYAAI</name>
<accession>A0ACB7TBX8</accession>
<keyword evidence="2" id="KW-1185">Reference proteome</keyword>
<reference evidence="1" key="1">
    <citation type="submission" date="2020-05" db="EMBL/GenBank/DDBJ databases">
        <title>Large-scale comparative analyses of tick genomes elucidate their genetic diversity and vector capacities.</title>
        <authorList>
            <person name="Jia N."/>
            <person name="Wang J."/>
            <person name="Shi W."/>
            <person name="Du L."/>
            <person name="Sun Y."/>
            <person name="Zhan W."/>
            <person name="Jiang J."/>
            <person name="Wang Q."/>
            <person name="Zhang B."/>
            <person name="Ji P."/>
            <person name="Sakyi L.B."/>
            <person name="Cui X."/>
            <person name="Yuan T."/>
            <person name="Jiang B."/>
            <person name="Yang W."/>
            <person name="Lam T.T.-Y."/>
            <person name="Chang Q."/>
            <person name="Ding S."/>
            <person name="Wang X."/>
            <person name="Zhu J."/>
            <person name="Ruan X."/>
            <person name="Zhao L."/>
            <person name="Wei J."/>
            <person name="Que T."/>
            <person name="Du C."/>
            <person name="Cheng J."/>
            <person name="Dai P."/>
            <person name="Han X."/>
            <person name="Huang E."/>
            <person name="Gao Y."/>
            <person name="Liu J."/>
            <person name="Shao H."/>
            <person name="Ye R."/>
            <person name="Li L."/>
            <person name="Wei W."/>
            <person name="Wang X."/>
            <person name="Wang C."/>
            <person name="Yang T."/>
            <person name="Huo Q."/>
            <person name="Li W."/>
            <person name="Guo W."/>
            <person name="Chen H."/>
            <person name="Zhou L."/>
            <person name="Ni X."/>
            <person name="Tian J."/>
            <person name="Zhou Y."/>
            <person name="Sheng Y."/>
            <person name="Liu T."/>
            <person name="Pan Y."/>
            <person name="Xia L."/>
            <person name="Li J."/>
            <person name="Zhao F."/>
            <person name="Cao W."/>
        </authorList>
    </citation>
    <scope>NUCLEOTIDE SEQUENCE</scope>
    <source>
        <strain evidence="1">Hyas-2018</strain>
    </source>
</reference>
<organism evidence="1 2">
    <name type="scientific">Hyalomma asiaticum</name>
    <name type="common">Tick</name>
    <dbReference type="NCBI Taxonomy" id="266040"/>
    <lineage>
        <taxon>Eukaryota</taxon>
        <taxon>Metazoa</taxon>
        <taxon>Ecdysozoa</taxon>
        <taxon>Arthropoda</taxon>
        <taxon>Chelicerata</taxon>
        <taxon>Arachnida</taxon>
        <taxon>Acari</taxon>
        <taxon>Parasitiformes</taxon>
        <taxon>Ixodida</taxon>
        <taxon>Ixodoidea</taxon>
        <taxon>Ixodidae</taxon>
        <taxon>Hyalomminae</taxon>
        <taxon>Hyalomma</taxon>
    </lineage>
</organism>
<evidence type="ECO:0000313" key="1">
    <source>
        <dbReference type="EMBL" id="KAH6944440.1"/>
    </source>
</evidence>
<gene>
    <name evidence="1" type="ORF">HPB50_003112</name>
</gene>